<name>A0A9W8M9H3_9AGAR</name>
<dbReference type="EMBL" id="JANBPK010001562">
    <property type="protein sequence ID" value="KAJ2921682.1"/>
    <property type="molecule type" value="Genomic_DNA"/>
</dbReference>
<reference evidence="2" key="1">
    <citation type="submission" date="2022-06" db="EMBL/GenBank/DDBJ databases">
        <title>Genome Sequence of Candolleomyces eurysporus.</title>
        <authorList>
            <person name="Buettner E."/>
        </authorList>
    </citation>
    <scope>NUCLEOTIDE SEQUENCE</scope>
    <source>
        <strain evidence="2">VTCC 930004</strain>
    </source>
</reference>
<sequence>MPNSPDSHWKRLVVGFGTEFMVQAEDEKAVVLVKVLLYYQKEASAPDQAHPTEKFYALWGVALHSLATEPSRRAVLQEVEVLMLKSEDINQSWRPDMWQKHYVPFLQLFSHVTELRLSSFTPFLWKILSLHAHEHNGPPRGVLPNLKMVKILASSILPISNQEEIDRNIGRCAGGHSSCERARDKWAGAFDSLAPPSPRSARNLNPLDPLDSNSLHNCF</sequence>
<accession>A0A9W8M9H3</accession>
<evidence type="ECO:0000313" key="3">
    <source>
        <dbReference type="Proteomes" id="UP001140091"/>
    </source>
</evidence>
<protein>
    <submittedName>
        <fullName evidence="2">Uncharacterized protein</fullName>
    </submittedName>
</protein>
<comment type="caution">
    <text evidence="2">The sequence shown here is derived from an EMBL/GenBank/DDBJ whole genome shotgun (WGS) entry which is preliminary data.</text>
</comment>
<dbReference type="Proteomes" id="UP001140091">
    <property type="component" value="Unassembled WGS sequence"/>
</dbReference>
<keyword evidence="3" id="KW-1185">Reference proteome</keyword>
<gene>
    <name evidence="2" type="ORF">H1R20_g15410</name>
</gene>
<evidence type="ECO:0000256" key="1">
    <source>
        <dbReference type="SAM" id="MobiDB-lite"/>
    </source>
</evidence>
<dbReference type="AlphaFoldDB" id="A0A9W8M9H3"/>
<evidence type="ECO:0000313" key="2">
    <source>
        <dbReference type="EMBL" id="KAJ2921682.1"/>
    </source>
</evidence>
<feature type="non-terminal residue" evidence="2">
    <location>
        <position position="1"/>
    </location>
</feature>
<proteinExistence type="predicted"/>
<organism evidence="2 3">
    <name type="scientific">Candolleomyces eurysporus</name>
    <dbReference type="NCBI Taxonomy" id="2828524"/>
    <lineage>
        <taxon>Eukaryota</taxon>
        <taxon>Fungi</taxon>
        <taxon>Dikarya</taxon>
        <taxon>Basidiomycota</taxon>
        <taxon>Agaricomycotina</taxon>
        <taxon>Agaricomycetes</taxon>
        <taxon>Agaricomycetidae</taxon>
        <taxon>Agaricales</taxon>
        <taxon>Agaricineae</taxon>
        <taxon>Psathyrellaceae</taxon>
        <taxon>Candolleomyces</taxon>
    </lineage>
</organism>
<feature type="region of interest" description="Disordered" evidence="1">
    <location>
        <begin position="197"/>
        <end position="219"/>
    </location>
</feature>